<keyword evidence="1" id="KW-0472">Membrane</keyword>
<keyword evidence="3" id="KW-1185">Reference proteome</keyword>
<feature type="transmembrane region" description="Helical" evidence="1">
    <location>
        <begin position="99"/>
        <end position="120"/>
    </location>
</feature>
<protein>
    <recommendedName>
        <fullName evidence="4">DUF998 domain-containing protein</fullName>
    </recommendedName>
</protein>
<dbReference type="InterPro" id="IPR009339">
    <property type="entry name" value="DUF998"/>
</dbReference>
<keyword evidence="1" id="KW-1133">Transmembrane helix</keyword>
<dbReference type="STRING" id="589385.SAMN05421504_104766"/>
<feature type="transmembrane region" description="Helical" evidence="1">
    <location>
        <begin position="171"/>
        <end position="190"/>
    </location>
</feature>
<organism evidence="2 3">
    <name type="scientific">Amycolatopsis xylanica</name>
    <dbReference type="NCBI Taxonomy" id="589385"/>
    <lineage>
        <taxon>Bacteria</taxon>
        <taxon>Bacillati</taxon>
        <taxon>Actinomycetota</taxon>
        <taxon>Actinomycetes</taxon>
        <taxon>Pseudonocardiales</taxon>
        <taxon>Pseudonocardiaceae</taxon>
        <taxon>Amycolatopsis</taxon>
    </lineage>
</organism>
<feature type="transmembrane region" description="Helical" evidence="1">
    <location>
        <begin position="196"/>
        <end position="217"/>
    </location>
</feature>
<gene>
    <name evidence="2" type="ORF">SAMN05421504_104766</name>
</gene>
<feature type="transmembrane region" description="Helical" evidence="1">
    <location>
        <begin position="66"/>
        <end position="87"/>
    </location>
</feature>
<feature type="transmembrane region" description="Helical" evidence="1">
    <location>
        <begin position="140"/>
        <end position="164"/>
    </location>
</feature>
<name>A0A1H3HPN2_9PSEU</name>
<dbReference type="AlphaFoldDB" id="A0A1H3HPN2"/>
<dbReference type="Pfam" id="PF06197">
    <property type="entry name" value="DUF998"/>
    <property type="match status" value="1"/>
</dbReference>
<dbReference type="Proteomes" id="UP000199515">
    <property type="component" value="Unassembled WGS sequence"/>
</dbReference>
<evidence type="ECO:0000313" key="3">
    <source>
        <dbReference type="Proteomes" id="UP000199515"/>
    </source>
</evidence>
<proteinExistence type="predicted"/>
<evidence type="ECO:0000313" key="2">
    <source>
        <dbReference type="EMBL" id="SDY17486.1"/>
    </source>
</evidence>
<evidence type="ECO:0008006" key="4">
    <source>
        <dbReference type="Google" id="ProtNLM"/>
    </source>
</evidence>
<keyword evidence="1" id="KW-0812">Transmembrane</keyword>
<accession>A0A1H3HPN2</accession>
<sequence length="225" mass="23270">MHSTIEGITTMTTYAPAKTSATKTRLLAGVVAGPLYLVLGFAQAATRDGFDLTVHPFSFLSLGDGGWVQIANFVLAGVLFLVSAAGLRKAMRGSTWGPRLIGGMGAGMVAGGVFTADPAFGFPAGAPAGQPEAVSWHGTLHMVAFMVAIVAWTLSCFVFARYFAARKHKGLAVYSVLTGVALLATPAFMGTSGGVVLLYVVATLGWVWSSVAIGAVAKEHDNGEM</sequence>
<evidence type="ECO:0000256" key="1">
    <source>
        <dbReference type="SAM" id="Phobius"/>
    </source>
</evidence>
<reference evidence="2 3" key="1">
    <citation type="submission" date="2016-10" db="EMBL/GenBank/DDBJ databases">
        <authorList>
            <person name="de Groot N.N."/>
        </authorList>
    </citation>
    <scope>NUCLEOTIDE SEQUENCE [LARGE SCALE GENOMIC DNA]</scope>
    <source>
        <strain evidence="2 3">CPCC 202699</strain>
    </source>
</reference>
<dbReference type="EMBL" id="FNON01000004">
    <property type="protein sequence ID" value="SDY17486.1"/>
    <property type="molecule type" value="Genomic_DNA"/>
</dbReference>
<feature type="transmembrane region" description="Helical" evidence="1">
    <location>
        <begin position="26"/>
        <end position="46"/>
    </location>
</feature>